<feature type="compositionally biased region" description="Low complexity" evidence="1">
    <location>
        <begin position="27"/>
        <end position="41"/>
    </location>
</feature>
<evidence type="ECO:0000313" key="3">
    <source>
        <dbReference type="EMBL" id="TWT21215.1"/>
    </source>
</evidence>
<name>A0A5C5U6J3_9GAMM</name>
<accession>A0A5C5U6J3</accession>
<dbReference type="OrthoDB" id="6027736at2"/>
<dbReference type="Pfam" id="PF13511">
    <property type="entry name" value="DUF4124"/>
    <property type="match status" value="1"/>
</dbReference>
<feature type="domain" description="DUF4124" evidence="2">
    <location>
        <begin position="46"/>
        <end position="80"/>
    </location>
</feature>
<proteinExistence type="predicted"/>
<evidence type="ECO:0000259" key="2">
    <source>
        <dbReference type="Pfam" id="PF13511"/>
    </source>
</evidence>
<organism evidence="3 4">
    <name type="scientific">Luteimonas marina</name>
    <dbReference type="NCBI Taxonomy" id="488485"/>
    <lineage>
        <taxon>Bacteria</taxon>
        <taxon>Pseudomonadati</taxon>
        <taxon>Pseudomonadota</taxon>
        <taxon>Gammaproteobacteria</taxon>
        <taxon>Lysobacterales</taxon>
        <taxon>Lysobacteraceae</taxon>
        <taxon>Luteimonas</taxon>
    </lineage>
</organism>
<keyword evidence="4" id="KW-1185">Reference proteome</keyword>
<dbReference type="InterPro" id="IPR025392">
    <property type="entry name" value="DUF4124"/>
</dbReference>
<reference evidence="3 4" key="1">
    <citation type="journal article" date="2008" name="Int. J. Syst. Evol. Microbiol.">
        <title>Luteimonas marina sp. nov., isolated from seawater.</title>
        <authorList>
            <person name="Baik K.S."/>
            <person name="Park S.C."/>
            <person name="Kim M.S."/>
            <person name="Kim E.M."/>
            <person name="Park C."/>
            <person name="Chun J."/>
            <person name="Seong C.N."/>
        </authorList>
    </citation>
    <scope>NUCLEOTIDE SEQUENCE [LARGE SCALE GENOMIC DNA]</scope>
    <source>
        <strain evidence="3 4">FR1330</strain>
    </source>
</reference>
<dbReference type="AlphaFoldDB" id="A0A5C5U6J3"/>
<dbReference type="Proteomes" id="UP000319980">
    <property type="component" value="Unassembled WGS sequence"/>
</dbReference>
<evidence type="ECO:0000256" key="1">
    <source>
        <dbReference type="SAM" id="MobiDB-lite"/>
    </source>
</evidence>
<protein>
    <submittedName>
        <fullName evidence="3">DUF4124 domain-containing protein</fullName>
    </submittedName>
</protein>
<dbReference type="RefSeq" id="WP_146386725.1">
    <property type="nucleotide sequence ID" value="NZ_VOHK01000003.1"/>
</dbReference>
<evidence type="ECO:0000313" key="4">
    <source>
        <dbReference type="Proteomes" id="UP000319980"/>
    </source>
</evidence>
<comment type="caution">
    <text evidence="3">The sequence shown here is derived from an EMBL/GenBank/DDBJ whole genome shotgun (WGS) entry which is preliminary data.</text>
</comment>
<gene>
    <name evidence="3" type="ORF">FQY83_07590</name>
</gene>
<dbReference type="EMBL" id="VOHK01000003">
    <property type="protein sequence ID" value="TWT21215.1"/>
    <property type="molecule type" value="Genomic_DNA"/>
</dbReference>
<sequence length="99" mass="10410">MRLAWAIVAGAVGAGVLAWWLTRDDAPSPQAQAAGTAATTPVRSGATAAGPALYRWRDADGVVQITDVPPKGREYTVVDVGSLERRNVITPNPEVTEAR</sequence>
<feature type="region of interest" description="Disordered" evidence="1">
    <location>
        <begin position="27"/>
        <end position="46"/>
    </location>
</feature>